<dbReference type="InterPro" id="IPR032675">
    <property type="entry name" value="LRR_dom_sf"/>
</dbReference>
<protein>
    <recommendedName>
        <fullName evidence="8">NB-ARC domain-containing protein</fullName>
    </recommendedName>
</protein>
<dbReference type="InterPro" id="IPR044974">
    <property type="entry name" value="Disease_R_plants"/>
</dbReference>
<dbReference type="SUPFAM" id="SSF52540">
    <property type="entry name" value="P-loop containing nucleoside triphosphate hydrolases"/>
    <property type="match status" value="2"/>
</dbReference>
<evidence type="ECO:0000256" key="2">
    <source>
        <dbReference type="ARBA" id="ARBA00022821"/>
    </source>
</evidence>
<dbReference type="InterPro" id="IPR027417">
    <property type="entry name" value="P-loop_NTPase"/>
</dbReference>
<keyword evidence="2" id="KW-0611">Plant defense</keyword>
<dbReference type="Gene3D" id="1.10.10.10">
    <property type="entry name" value="Winged helix-like DNA-binding domain superfamily/Winged helix DNA-binding domain"/>
    <property type="match status" value="2"/>
</dbReference>
<dbReference type="PANTHER" id="PTHR23155">
    <property type="entry name" value="DISEASE RESISTANCE PROTEIN RP"/>
    <property type="match status" value="1"/>
</dbReference>
<dbReference type="Pfam" id="PF23559">
    <property type="entry name" value="WHD_DRP"/>
    <property type="match status" value="2"/>
</dbReference>
<dbReference type="GO" id="GO:0043531">
    <property type="term" value="F:ADP binding"/>
    <property type="evidence" value="ECO:0007669"/>
    <property type="project" value="InterPro"/>
</dbReference>
<dbReference type="Gene3D" id="3.80.10.10">
    <property type="entry name" value="Ribonuclease Inhibitor"/>
    <property type="match status" value="4"/>
</dbReference>
<feature type="domain" description="NB-ARC" evidence="3">
    <location>
        <begin position="6"/>
        <end position="116"/>
    </location>
</feature>
<evidence type="ECO:0000259" key="4">
    <source>
        <dbReference type="Pfam" id="PF23559"/>
    </source>
</evidence>
<feature type="domain" description="Disease resistance protein winged helix" evidence="4">
    <location>
        <begin position="912"/>
        <end position="981"/>
    </location>
</feature>
<evidence type="ECO:0000313" key="6">
    <source>
        <dbReference type="EMBL" id="GKV52197.1"/>
    </source>
</evidence>
<gene>
    <name evidence="6" type="ORF">SLEP1_g58786</name>
</gene>
<dbReference type="EMBL" id="BPVZ01000630">
    <property type="protein sequence ID" value="GKV52197.1"/>
    <property type="molecule type" value="Genomic_DNA"/>
</dbReference>
<feature type="domain" description="Disease resistance R13L4/SHOC-2-like LRR" evidence="5">
    <location>
        <begin position="1055"/>
        <end position="1347"/>
    </location>
</feature>
<accession>A0AAV5MV08</accession>
<proteinExistence type="predicted"/>
<evidence type="ECO:0000259" key="3">
    <source>
        <dbReference type="Pfam" id="PF00931"/>
    </source>
</evidence>
<organism evidence="6 7">
    <name type="scientific">Rubroshorea leprosula</name>
    <dbReference type="NCBI Taxonomy" id="152421"/>
    <lineage>
        <taxon>Eukaryota</taxon>
        <taxon>Viridiplantae</taxon>
        <taxon>Streptophyta</taxon>
        <taxon>Embryophyta</taxon>
        <taxon>Tracheophyta</taxon>
        <taxon>Spermatophyta</taxon>
        <taxon>Magnoliopsida</taxon>
        <taxon>eudicotyledons</taxon>
        <taxon>Gunneridae</taxon>
        <taxon>Pentapetalae</taxon>
        <taxon>rosids</taxon>
        <taxon>malvids</taxon>
        <taxon>Malvales</taxon>
        <taxon>Dipterocarpaceae</taxon>
        <taxon>Rubroshorea</taxon>
    </lineage>
</organism>
<evidence type="ECO:0000259" key="5">
    <source>
        <dbReference type="Pfam" id="PF23598"/>
    </source>
</evidence>
<dbReference type="InterPro" id="IPR058922">
    <property type="entry name" value="WHD_DRP"/>
</dbReference>
<dbReference type="Pfam" id="PF23598">
    <property type="entry name" value="LRR_14"/>
    <property type="match status" value="2"/>
</dbReference>
<evidence type="ECO:0000256" key="1">
    <source>
        <dbReference type="ARBA" id="ARBA00022737"/>
    </source>
</evidence>
<feature type="domain" description="NB-ARC" evidence="3">
    <location>
        <begin position="690"/>
        <end position="811"/>
    </location>
</feature>
<dbReference type="PANTHER" id="PTHR23155:SF955">
    <property type="entry name" value="AAA+ ATPASE DOMAIN-CONTAINING PROTEIN"/>
    <property type="match status" value="1"/>
</dbReference>
<dbReference type="InterPro" id="IPR036388">
    <property type="entry name" value="WH-like_DNA-bd_sf"/>
</dbReference>
<sequence>MQVLIDLWKQITLRTNSSQESHKNLKEVELIQKISNFLKDKECLIIFDEITEGILDSDTLQKILPELSKGSRVIFTAREDDEFPIKLTEEQKKNFVKISELNGGDCYDSFKEKVLVHKIEEKDLVHKIEEPSPEDRRAIVEKTGGIPLAVVLFAGVVSYTPSARWSDVIKLEYDYEWQFNYMGHLTLSINKKLRNILIMSYDLLPNPLKPLFLYLCLFPKSFEIPFRRLMLLWMAEGLLPAGEIEPEEQARAYFMELVYRNMIEVAKWSLDGSPKTCQIPSILYDVFSQKSLHLGFFYAHKHSNGEGDYRQLLKVRRLAEYQDVKNYPSTDLNTPHVRSYVCFDIRHHDVPNQETGKYLNKMVVRRGFGLLRVLDLEGVFKPLLPETIGKMLHLKYFGLRWTFLDSLPLSLGNLPNLEALDFKHTYIHTLPPSIWKAEKLRHLYMNNIYLDKPIPELSVQSLIQFKTLSGLILGDESPLKDGLNQLKGLWKLSLTYYSIINVETEMFKWISHLSHLESLKLRSIDESGEPSKLNLDKVRMPVSLTKLYLFGSLQATDIKFPRRIKVLTLSLSGLKEDPMPILGQLEELKVLKLFANSYLGSLMTCNPGSFPKLRVLKLWMLKELEEWSVAEGAMPCLEELEIRCCDKLKNVPQLNRVASLKELILTNMPASFASEAKSKTTCTCAVSVNQWTFSSTEVLIDLWKQITLRTNLSQESHKNLKEVELIEKINNFLKDKECLIIFDEITEGILDSDTLQKILPELSKGSRVIFTAREDDEFPIKLTEEQKKNFVKISELNGGDCYDSFKEKVLVHKIEEKDLVHKIEEPSPEDRRAIVEKTGGIPLAVVLFAGVVSYTPSARWSDVIKLEYDYEWQFNYMGHMTLSINKKLRNILIMSYDLLPNPLKPLFLYLCLFPKSFEIPFRRLMLLWMAEGLLPAGKVEPEEQARAYFMELVYRNMIEVAKWSLDGSPKTCQMPSILYDVFSQKSLHLGIFYAHKHSNGEGDYRQLLKVRRLAEYQDVKNYPSTDLNTPHVRSYVCFDIRHHDVPNQETGKYLNKMVVRRGFGLLRVLDLEGVFKPLLPETIGKMLHLKYFGLRWTFLDSLPLSLGNLPNLEALDFKHTYIHTLPPSIWKAEKLRHLYMNNIYLDKPIPELSVQSLIQFKTLSGLILGDESPLKDGLNQLKGLWKLSLTYYSIINVETEMFRWISSLSHLESLKLRSIDESGEPSKLNLDKVRMPVSLTKLYLFGSLQATDIKFPRRIKVLTLSLSGLKEDPMPILGQLEELKVLKLFAKSYLGSQMTCGPESFPKLRVLKFWMLKDLKTWSVAENAMPCLEELEIRCCDNLENIVDQLKRVKSLKELILTNMPTPFVLEAKNSIKCTCAVLVNQWTFPFTEEQQQPSPSPTTQLSSS</sequence>
<dbReference type="SUPFAM" id="SSF52058">
    <property type="entry name" value="L domain-like"/>
    <property type="match status" value="2"/>
</dbReference>
<name>A0AAV5MV08_9ROSI</name>
<evidence type="ECO:0000313" key="7">
    <source>
        <dbReference type="Proteomes" id="UP001054252"/>
    </source>
</evidence>
<keyword evidence="1" id="KW-0677">Repeat</keyword>
<evidence type="ECO:0008006" key="8">
    <source>
        <dbReference type="Google" id="ProtNLM"/>
    </source>
</evidence>
<dbReference type="Gene3D" id="3.40.50.300">
    <property type="entry name" value="P-loop containing nucleotide triphosphate hydrolases"/>
    <property type="match status" value="1"/>
</dbReference>
<dbReference type="InterPro" id="IPR002182">
    <property type="entry name" value="NB-ARC"/>
</dbReference>
<dbReference type="GO" id="GO:0098542">
    <property type="term" value="P:defense response to other organism"/>
    <property type="evidence" value="ECO:0007669"/>
    <property type="project" value="TreeGrafter"/>
</dbReference>
<dbReference type="Pfam" id="PF00931">
    <property type="entry name" value="NB-ARC"/>
    <property type="match status" value="2"/>
</dbReference>
<dbReference type="Proteomes" id="UP001054252">
    <property type="component" value="Unassembled WGS sequence"/>
</dbReference>
<keyword evidence="7" id="KW-1185">Reference proteome</keyword>
<comment type="caution">
    <text evidence="6">The sequence shown here is derived from an EMBL/GenBank/DDBJ whole genome shotgun (WGS) entry which is preliminary data.</text>
</comment>
<feature type="domain" description="Disease resistance protein winged helix" evidence="4">
    <location>
        <begin position="217"/>
        <end position="286"/>
    </location>
</feature>
<dbReference type="InterPro" id="IPR055414">
    <property type="entry name" value="LRR_R13L4/SHOC2-like"/>
</dbReference>
<reference evidence="6 7" key="1">
    <citation type="journal article" date="2021" name="Commun. Biol.">
        <title>The genome of Shorea leprosula (Dipterocarpaceae) highlights the ecological relevance of drought in aseasonal tropical rainforests.</title>
        <authorList>
            <person name="Ng K.K.S."/>
            <person name="Kobayashi M.J."/>
            <person name="Fawcett J.A."/>
            <person name="Hatakeyama M."/>
            <person name="Paape T."/>
            <person name="Ng C.H."/>
            <person name="Ang C.C."/>
            <person name="Tnah L.H."/>
            <person name="Lee C.T."/>
            <person name="Nishiyama T."/>
            <person name="Sese J."/>
            <person name="O'Brien M.J."/>
            <person name="Copetti D."/>
            <person name="Mohd Noor M.I."/>
            <person name="Ong R.C."/>
            <person name="Putra M."/>
            <person name="Sireger I.Z."/>
            <person name="Indrioko S."/>
            <person name="Kosugi Y."/>
            <person name="Izuno A."/>
            <person name="Isagi Y."/>
            <person name="Lee S.L."/>
            <person name="Shimizu K.K."/>
        </authorList>
    </citation>
    <scope>NUCLEOTIDE SEQUENCE [LARGE SCALE GENOMIC DNA]</scope>
    <source>
        <strain evidence="6">214</strain>
    </source>
</reference>
<feature type="domain" description="Disease resistance R13L4/SHOC-2-like LRR" evidence="5">
    <location>
        <begin position="360"/>
        <end position="649"/>
    </location>
</feature>